<comment type="caution">
    <text evidence="1">The sequence shown here is derived from an EMBL/GenBank/DDBJ whole genome shotgun (WGS) entry which is preliminary data.</text>
</comment>
<accession>A0AAW1ACS8</accession>
<name>A0AAW1ACS8_9HYME</name>
<gene>
    <name evidence="1" type="ORF">QLX08_002748</name>
</gene>
<dbReference type="Proteomes" id="UP001432146">
    <property type="component" value="Unassembled WGS sequence"/>
</dbReference>
<protein>
    <submittedName>
        <fullName evidence="1">Uncharacterized protein</fullName>
    </submittedName>
</protein>
<proteinExistence type="predicted"/>
<evidence type="ECO:0000313" key="1">
    <source>
        <dbReference type="EMBL" id="KAK9306673.1"/>
    </source>
</evidence>
<dbReference type="AlphaFoldDB" id="A0AAW1ACS8"/>
<evidence type="ECO:0000313" key="2">
    <source>
        <dbReference type="Proteomes" id="UP001432146"/>
    </source>
</evidence>
<sequence length="73" mass="8054">MVLSIDEVTNACIDLVTIEGRLFTLLNSTPFRALVEPIFSGLGMNVINSHSIVNIIDEISENLKKQITHPCSK</sequence>
<organism evidence="1 2">
    <name type="scientific">Tetragonisca angustula</name>
    <dbReference type="NCBI Taxonomy" id="166442"/>
    <lineage>
        <taxon>Eukaryota</taxon>
        <taxon>Metazoa</taxon>
        <taxon>Ecdysozoa</taxon>
        <taxon>Arthropoda</taxon>
        <taxon>Hexapoda</taxon>
        <taxon>Insecta</taxon>
        <taxon>Pterygota</taxon>
        <taxon>Neoptera</taxon>
        <taxon>Endopterygota</taxon>
        <taxon>Hymenoptera</taxon>
        <taxon>Apocrita</taxon>
        <taxon>Aculeata</taxon>
        <taxon>Apoidea</taxon>
        <taxon>Anthophila</taxon>
        <taxon>Apidae</taxon>
        <taxon>Tetragonisca</taxon>
    </lineage>
</organism>
<dbReference type="EMBL" id="JAWNGG020000037">
    <property type="protein sequence ID" value="KAK9306673.1"/>
    <property type="molecule type" value="Genomic_DNA"/>
</dbReference>
<reference evidence="1 2" key="1">
    <citation type="submission" date="2024-05" db="EMBL/GenBank/DDBJ databases">
        <title>The nuclear and mitochondrial genome assemblies of Tetragonisca angustula (Apidae: Meliponini), a tiny yet remarkable pollinator in the Neotropics.</title>
        <authorList>
            <person name="Ferrari R."/>
            <person name="Ricardo P.C."/>
            <person name="Dias F.C."/>
            <person name="Araujo N.S."/>
            <person name="Soares D.O."/>
            <person name="Zhou Q.-S."/>
            <person name="Zhu C.-D."/>
            <person name="Coutinho L."/>
            <person name="Airas M.C."/>
            <person name="Batista T.M."/>
        </authorList>
    </citation>
    <scope>NUCLEOTIDE SEQUENCE [LARGE SCALE GENOMIC DNA]</scope>
    <source>
        <strain evidence="1">ASF017062</strain>
        <tissue evidence="1">Abdomen</tissue>
    </source>
</reference>
<keyword evidence="2" id="KW-1185">Reference proteome</keyword>